<feature type="transmembrane region" description="Helical" evidence="2">
    <location>
        <begin position="371"/>
        <end position="395"/>
    </location>
</feature>
<keyword evidence="2" id="KW-0472">Membrane</keyword>
<dbReference type="RefSeq" id="WP_074229178.1">
    <property type="nucleotide sequence ID" value="NZ_FSRQ01000001.1"/>
</dbReference>
<evidence type="ECO:0000256" key="2">
    <source>
        <dbReference type="SAM" id="Phobius"/>
    </source>
</evidence>
<keyword evidence="2" id="KW-0812">Transmembrane</keyword>
<sequence>MKNINVFGYATFGTPNGFTQSCIYGNKILEKALKTFDLKTDAIQLLSPNDRIYSIRKEGIADKFLISYSVYTYAKEKNSNRTGTFIGTSLIFSDEIADENLILNSLHQIHQKLKNNNVSNNVLNINHSKEFNLTNVFDQDFEKIKYNSRKIGFIDWQSSDKNLVIFTNKLDNNSIQNLFKKALEILPKYDTLFFIDSKEIAEFVSQKRLFRLIDVNILEEEIQNFQTEIKQQVLNTISTLENQKEKLEIERKKIVDDLKKQIESNEKKQSENAKKIDESKNNVNKISNLYFNFLKKYDEFIQQLKSDKKPDEVLRLYNDCKKNFEEEKRKLDYPTQISSLTNNQNTSSFPLQRPSFAEFSNHTEEKQSKNAVFLIISFVLNILLIGALIFFTMFYEKEKKQEVIPDVSPVSQETVTNEVSEKDSLWKSKLNPLPNKMALNEENKNLDLNKLTDSTTHVEEIVNLIFEKNKIIKDVYQFQKNDYADDLIKENIDAFDSKKVLIRKDLLLKIPFYLKPSDKNVP</sequence>
<keyword evidence="4" id="KW-1185">Reference proteome</keyword>
<dbReference type="PROSITE" id="PS51257">
    <property type="entry name" value="PROKAR_LIPOPROTEIN"/>
    <property type="match status" value="1"/>
</dbReference>
<dbReference type="AlphaFoldDB" id="A0A1N6F3U3"/>
<proteinExistence type="predicted"/>
<accession>A0A1N6F3U3</accession>
<keyword evidence="2" id="KW-1133">Transmembrane helix</keyword>
<dbReference type="EMBL" id="FSRQ01000001">
    <property type="protein sequence ID" value="SIN89935.1"/>
    <property type="molecule type" value="Genomic_DNA"/>
</dbReference>
<evidence type="ECO:0000313" key="3">
    <source>
        <dbReference type="EMBL" id="SIN89935.1"/>
    </source>
</evidence>
<dbReference type="Proteomes" id="UP000184782">
    <property type="component" value="Unassembled WGS sequence"/>
</dbReference>
<dbReference type="OrthoDB" id="948999at2"/>
<evidence type="ECO:0000313" key="4">
    <source>
        <dbReference type="Proteomes" id="UP000184782"/>
    </source>
</evidence>
<dbReference type="STRING" id="59733.SAMN05421769_0962"/>
<gene>
    <name evidence="3" type="ORF">SAMN05421769_0962</name>
</gene>
<name>A0A1N6F3U3_9FLAO</name>
<protein>
    <submittedName>
        <fullName evidence="3">Uncharacterized protein</fullName>
    </submittedName>
</protein>
<reference evidence="4" key="1">
    <citation type="submission" date="2016-12" db="EMBL/GenBank/DDBJ databases">
        <authorList>
            <person name="Varghese N."/>
            <person name="Submissions S."/>
        </authorList>
    </citation>
    <scope>NUCLEOTIDE SEQUENCE [LARGE SCALE GENOMIC DNA]</scope>
    <source>
        <strain evidence="4">DSM 16779</strain>
    </source>
</reference>
<organism evidence="3 4">
    <name type="scientific">Chryseobacterium scophthalmum</name>
    <dbReference type="NCBI Taxonomy" id="59733"/>
    <lineage>
        <taxon>Bacteria</taxon>
        <taxon>Pseudomonadati</taxon>
        <taxon>Bacteroidota</taxon>
        <taxon>Flavobacteriia</taxon>
        <taxon>Flavobacteriales</taxon>
        <taxon>Weeksellaceae</taxon>
        <taxon>Chryseobacterium group</taxon>
        <taxon>Chryseobacterium</taxon>
    </lineage>
</organism>
<feature type="coiled-coil region" evidence="1">
    <location>
        <begin position="215"/>
        <end position="264"/>
    </location>
</feature>
<keyword evidence="1" id="KW-0175">Coiled coil</keyword>
<evidence type="ECO:0000256" key="1">
    <source>
        <dbReference type="SAM" id="Coils"/>
    </source>
</evidence>